<organism evidence="1 2">
    <name type="scientific">Flagellimonas maritima</name>
    <dbReference type="NCBI Taxonomy" id="1383885"/>
    <lineage>
        <taxon>Bacteria</taxon>
        <taxon>Pseudomonadati</taxon>
        <taxon>Bacteroidota</taxon>
        <taxon>Flavobacteriia</taxon>
        <taxon>Flavobacteriales</taxon>
        <taxon>Flavobacteriaceae</taxon>
        <taxon>Flagellimonas</taxon>
    </lineage>
</organism>
<evidence type="ECO:0000313" key="1">
    <source>
        <dbReference type="EMBL" id="AWX43316.1"/>
    </source>
</evidence>
<dbReference type="Proteomes" id="UP000248536">
    <property type="component" value="Chromosome"/>
</dbReference>
<protein>
    <recommendedName>
        <fullName evidence="3">WbqC family protein</fullName>
    </recommendedName>
</protein>
<dbReference type="AlphaFoldDB" id="A0A2Z4LNF6"/>
<dbReference type="Pfam" id="PF08889">
    <property type="entry name" value="WbqC"/>
    <property type="match status" value="1"/>
</dbReference>
<dbReference type="RefSeq" id="WP_112376906.1">
    <property type="nucleotide sequence ID" value="NZ_CP030104.1"/>
</dbReference>
<dbReference type="KEGG" id="spon:HME9304_00304"/>
<gene>
    <name evidence="1" type="ORF">HME9304_00304</name>
</gene>
<dbReference type="OrthoDB" id="1523452at2"/>
<accession>A0A2Z4LNF6</accession>
<dbReference type="InterPro" id="IPR014985">
    <property type="entry name" value="WbqC"/>
</dbReference>
<evidence type="ECO:0000313" key="2">
    <source>
        <dbReference type="Proteomes" id="UP000248536"/>
    </source>
</evidence>
<evidence type="ECO:0008006" key="3">
    <source>
        <dbReference type="Google" id="ProtNLM"/>
    </source>
</evidence>
<reference evidence="1 2" key="1">
    <citation type="submission" date="2018-06" db="EMBL/GenBank/DDBJ databases">
        <title>Spongiibacterium sp. HME9304 Genome sequencing and assembly.</title>
        <authorList>
            <person name="Kang H."/>
            <person name="Kim H."/>
            <person name="Joh K."/>
        </authorList>
    </citation>
    <scope>NUCLEOTIDE SEQUENCE [LARGE SCALE GENOMIC DNA]</scope>
    <source>
        <strain evidence="1 2">HME9304</strain>
    </source>
</reference>
<sequence length="210" mass="24808">MKTLLHPTYFPNIATFAVIVQKDFLWEAHDNFQKQTYRNRSYVSTDQGKYMLTIPIKHVGAREGRQKYRDVEIDDSSNWRKQHWRTLETAYRTSPFFEFYEDDIKPLFFEPEHLLFDLNLKTIHTIGACLGIKIAHEKNNSFEKNPDMFKDLRNLVKAKKSQNIKIVEYSQVFEERNGFIGNLSVLDLLFNEGTNALEYLKNQSLDFLNA</sequence>
<keyword evidence="2" id="KW-1185">Reference proteome</keyword>
<name>A0A2Z4LNF6_9FLAO</name>
<dbReference type="EMBL" id="CP030104">
    <property type="protein sequence ID" value="AWX43316.1"/>
    <property type="molecule type" value="Genomic_DNA"/>
</dbReference>
<proteinExistence type="predicted"/>